<dbReference type="EMBL" id="JAZHXJ010002223">
    <property type="protein sequence ID" value="KAL1840290.1"/>
    <property type="molecule type" value="Genomic_DNA"/>
</dbReference>
<evidence type="ECO:0000313" key="3">
    <source>
        <dbReference type="EMBL" id="KAL1840290.1"/>
    </source>
</evidence>
<dbReference type="Pfam" id="PF00884">
    <property type="entry name" value="Sulfatase"/>
    <property type="match status" value="1"/>
</dbReference>
<dbReference type="Gene3D" id="3.40.720.10">
    <property type="entry name" value="Alkaline Phosphatase, subunit A"/>
    <property type="match status" value="1"/>
</dbReference>
<name>A0ABR3VEP7_9PEZI</name>
<dbReference type="InterPro" id="IPR000917">
    <property type="entry name" value="Sulfatase_N"/>
</dbReference>
<feature type="domain" description="Sulfatase N-terminal" evidence="2">
    <location>
        <begin position="6"/>
        <end position="48"/>
    </location>
</feature>
<sequence>MAPSRPNILFVMADDHAAKAISCYGAGINYTPHLDRLAAEGMRFDHCYQDGQPHPQRRQASALRRLPDGHDR</sequence>
<feature type="region of interest" description="Disordered" evidence="1">
    <location>
        <begin position="48"/>
        <end position="72"/>
    </location>
</feature>
<dbReference type="InterPro" id="IPR017850">
    <property type="entry name" value="Alkaline_phosphatase_core_sf"/>
</dbReference>
<dbReference type="InterPro" id="IPR052701">
    <property type="entry name" value="GAG_Ulvan_Degrading_Sulfatases"/>
</dbReference>
<gene>
    <name evidence="3" type="ORF">VTK73DRAFT_3798</name>
</gene>
<evidence type="ECO:0000256" key="1">
    <source>
        <dbReference type="SAM" id="MobiDB-lite"/>
    </source>
</evidence>
<dbReference type="SUPFAM" id="SSF53649">
    <property type="entry name" value="Alkaline phosphatase-like"/>
    <property type="match status" value="1"/>
</dbReference>
<accession>A0ABR3VEP7</accession>
<organism evidence="3 4">
    <name type="scientific">Phialemonium thermophilum</name>
    <dbReference type="NCBI Taxonomy" id="223376"/>
    <lineage>
        <taxon>Eukaryota</taxon>
        <taxon>Fungi</taxon>
        <taxon>Dikarya</taxon>
        <taxon>Ascomycota</taxon>
        <taxon>Pezizomycotina</taxon>
        <taxon>Sordariomycetes</taxon>
        <taxon>Sordariomycetidae</taxon>
        <taxon>Cephalothecales</taxon>
        <taxon>Cephalothecaceae</taxon>
        <taxon>Phialemonium</taxon>
    </lineage>
</organism>
<protein>
    <recommendedName>
        <fullName evidence="2">Sulfatase N-terminal domain-containing protein</fullName>
    </recommendedName>
</protein>
<dbReference type="Proteomes" id="UP001586593">
    <property type="component" value="Unassembled WGS sequence"/>
</dbReference>
<proteinExistence type="predicted"/>
<evidence type="ECO:0000313" key="4">
    <source>
        <dbReference type="Proteomes" id="UP001586593"/>
    </source>
</evidence>
<dbReference type="PANTHER" id="PTHR43751">
    <property type="entry name" value="SULFATASE"/>
    <property type="match status" value="1"/>
</dbReference>
<keyword evidence="4" id="KW-1185">Reference proteome</keyword>
<comment type="caution">
    <text evidence="3">The sequence shown here is derived from an EMBL/GenBank/DDBJ whole genome shotgun (WGS) entry which is preliminary data.</text>
</comment>
<reference evidence="3 4" key="1">
    <citation type="journal article" date="2024" name="Commun. Biol.">
        <title>Comparative genomic analysis of thermophilic fungi reveals convergent evolutionary adaptations and gene losses.</title>
        <authorList>
            <person name="Steindorff A.S."/>
            <person name="Aguilar-Pontes M.V."/>
            <person name="Robinson A.J."/>
            <person name="Andreopoulos B."/>
            <person name="LaButti K."/>
            <person name="Kuo A."/>
            <person name="Mondo S."/>
            <person name="Riley R."/>
            <person name="Otillar R."/>
            <person name="Haridas S."/>
            <person name="Lipzen A."/>
            <person name="Grimwood J."/>
            <person name="Schmutz J."/>
            <person name="Clum A."/>
            <person name="Reid I.D."/>
            <person name="Moisan M.C."/>
            <person name="Butler G."/>
            <person name="Nguyen T.T.M."/>
            <person name="Dewar K."/>
            <person name="Conant G."/>
            <person name="Drula E."/>
            <person name="Henrissat B."/>
            <person name="Hansel C."/>
            <person name="Singer S."/>
            <person name="Hutchinson M.I."/>
            <person name="de Vries R.P."/>
            <person name="Natvig D.O."/>
            <person name="Powell A.J."/>
            <person name="Tsang A."/>
            <person name="Grigoriev I.V."/>
        </authorList>
    </citation>
    <scope>NUCLEOTIDE SEQUENCE [LARGE SCALE GENOMIC DNA]</scope>
    <source>
        <strain evidence="3 4">ATCC 24622</strain>
    </source>
</reference>
<evidence type="ECO:0000259" key="2">
    <source>
        <dbReference type="Pfam" id="PF00884"/>
    </source>
</evidence>